<evidence type="ECO:0000256" key="1">
    <source>
        <dbReference type="ARBA" id="ARBA00023015"/>
    </source>
</evidence>
<keyword evidence="6" id="KW-1185">Reference proteome</keyword>
<feature type="region of interest" description="Disordered" evidence="4">
    <location>
        <begin position="535"/>
        <end position="564"/>
    </location>
</feature>
<dbReference type="PANTHER" id="PTHR47424:SF15">
    <property type="entry name" value="ZN(II)2CYS6 TRANSCRIPTION FACTOR (EUROFUNG)"/>
    <property type="match status" value="1"/>
</dbReference>
<dbReference type="GO" id="GO:0000435">
    <property type="term" value="P:positive regulation of transcription from RNA polymerase II promoter by galactose"/>
    <property type="evidence" value="ECO:0007669"/>
    <property type="project" value="TreeGrafter"/>
</dbReference>
<sequence>MGLAASCATSFPRVRDVPLSQNEGIRYPPTAPSEIGDAASRDGLSGVNLHTKGTEFYGNSSNLAFLGNLYTRAKNQAETRAAELQATESDTPASTSRQQPLSPAAGPRTGPLSGKAQLSIVNLLYNADYTGHPSPHSITGVESGTNRSPSFVVGQGHAGALNNSQDINLPAIFSKISSTAQLEIEKIFIGSYFTNKHYIHPILSKGSFMRRCEREAWPISKRPTLFRGTVKFASLYFAVVALGAINASPNETALLDHFCHQSEDPDKTLPPETRFSALDFAKFYFDIAKQALGDLFESSCLETAQALFLMVNVGTLDPDAEDNDIAMIPTMVSLAQIMSEASHQLYHATKRSISENSRLAMDLDARLLEWKANIPSFLNPEATTLNDPEWAFKQKLVLRLRYYNTRILLHRPFLVSATSNTKSRELRHHLHICLEAARKSITMQYESFMHRIYIRTWWYNTTYALYGSMILLHLILSNYPSLPDDDLLEDVEKSLEIFESMDDIIVARRCAEMLREVLDVARTCLARRRRGENGNAGLVDGRGCESGSGGKSTSRGSDGRIMADTTSFVSGSSTAASTTGASLTGMGTGMNIDLQQQPGYAGAPTLSIENMASSSSQNDASEEDFFFSFFSQDPHQPPDRTRTEMLANLVDPSILEDFAFGGQELSFF</sequence>
<keyword evidence="1" id="KW-0805">Transcription regulation</keyword>
<dbReference type="STRING" id="1316194.A0A1Q5TBG5"/>
<comment type="caution">
    <text evidence="5">The sequence shown here is derived from an EMBL/GenBank/DDBJ whole genome shotgun (WGS) entry which is preliminary data.</text>
</comment>
<evidence type="ECO:0008006" key="7">
    <source>
        <dbReference type="Google" id="ProtNLM"/>
    </source>
</evidence>
<keyword evidence="2" id="KW-0804">Transcription</keyword>
<proteinExistence type="predicted"/>
<evidence type="ECO:0000313" key="6">
    <source>
        <dbReference type="Proteomes" id="UP000186955"/>
    </source>
</evidence>
<evidence type="ECO:0000256" key="3">
    <source>
        <dbReference type="ARBA" id="ARBA00023242"/>
    </source>
</evidence>
<dbReference type="GO" id="GO:0000981">
    <property type="term" value="F:DNA-binding transcription factor activity, RNA polymerase II-specific"/>
    <property type="evidence" value="ECO:0007669"/>
    <property type="project" value="TreeGrafter"/>
</dbReference>
<dbReference type="GO" id="GO:0000978">
    <property type="term" value="F:RNA polymerase II cis-regulatory region sequence-specific DNA binding"/>
    <property type="evidence" value="ECO:0007669"/>
    <property type="project" value="TreeGrafter"/>
</dbReference>
<feature type="compositionally biased region" description="Polar residues" evidence="4">
    <location>
        <begin position="86"/>
        <end position="101"/>
    </location>
</feature>
<organism evidence="5 6">
    <name type="scientific">Penicillium subrubescens</name>
    <dbReference type="NCBI Taxonomy" id="1316194"/>
    <lineage>
        <taxon>Eukaryota</taxon>
        <taxon>Fungi</taxon>
        <taxon>Dikarya</taxon>
        <taxon>Ascomycota</taxon>
        <taxon>Pezizomycotina</taxon>
        <taxon>Eurotiomycetes</taxon>
        <taxon>Eurotiomycetidae</taxon>
        <taxon>Eurotiales</taxon>
        <taxon>Aspergillaceae</taxon>
        <taxon>Penicillium</taxon>
    </lineage>
</organism>
<dbReference type="Proteomes" id="UP000186955">
    <property type="component" value="Unassembled WGS sequence"/>
</dbReference>
<protein>
    <recommendedName>
        <fullName evidence="7">Transcription factor domain-containing protein</fullName>
    </recommendedName>
</protein>
<dbReference type="InterPro" id="IPR051127">
    <property type="entry name" value="Fungal_SecMet_Regulators"/>
</dbReference>
<feature type="region of interest" description="Disordered" evidence="4">
    <location>
        <begin position="79"/>
        <end position="112"/>
    </location>
</feature>
<dbReference type="GO" id="GO:0005634">
    <property type="term" value="C:nucleus"/>
    <property type="evidence" value="ECO:0007669"/>
    <property type="project" value="TreeGrafter"/>
</dbReference>
<dbReference type="CDD" id="cd12148">
    <property type="entry name" value="fungal_TF_MHR"/>
    <property type="match status" value="1"/>
</dbReference>
<evidence type="ECO:0000256" key="4">
    <source>
        <dbReference type="SAM" id="MobiDB-lite"/>
    </source>
</evidence>
<reference evidence="5 6" key="1">
    <citation type="submission" date="2016-10" db="EMBL/GenBank/DDBJ databases">
        <title>Genome sequence of the ascomycete fungus Penicillium subrubescens.</title>
        <authorList>
            <person name="De Vries R.P."/>
            <person name="Peng M."/>
            <person name="Dilokpimol A."/>
            <person name="Hilden K."/>
            <person name="Makela M.R."/>
            <person name="Grigoriev I."/>
            <person name="Riley R."/>
            <person name="Granchi Z."/>
        </authorList>
    </citation>
    <scope>NUCLEOTIDE SEQUENCE [LARGE SCALE GENOMIC DNA]</scope>
    <source>
        <strain evidence="5 6">CBS 132785</strain>
    </source>
</reference>
<dbReference type="AlphaFoldDB" id="A0A1Q5TBG5"/>
<dbReference type="EMBL" id="MNBE01000695">
    <property type="protein sequence ID" value="OKO97572.1"/>
    <property type="molecule type" value="Genomic_DNA"/>
</dbReference>
<gene>
    <name evidence="5" type="ORF">PENSUB_10366</name>
</gene>
<evidence type="ECO:0000313" key="5">
    <source>
        <dbReference type="EMBL" id="OKO97572.1"/>
    </source>
</evidence>
<name>A0A1Q5TBG5_9EURO</name>
<accession>A0A1Q5TBG5</accession>
<evidence type="ECO:0000256" key="2">
    <source>
        <dbReference type="ARBA" id="ARBA00023163"/>
    </source>
</evidence>
<keyword evidence="3" id="KW-0539">Nucleus</keyword>
<dbReference type="PANTHER" id="PTHR47424">
    <property type="entry name" value="REGULATORY PROTEIN GAL4"/>
    <property type="match status" value="1"/>
</dbReference>